<evidence type="ECO:0000256" key="1">
    <source>
        <dbReference type="SAM" id="SignalP"/>
    </source>
</evidence>
<gene>
    <name evidence="2" type="ORF">GCM10017559_79200</name>
</gene>
<accession>A0ABP6LH60</accession>
<evidence type="ECO:0000313" key="2">
    <source>
        <dbReference type="EMBL" id="GAA3039142.1"/>
    </source>
</evidence>
<proteinExistence type="predicted"/>
<keyword evidence="1" id="KW-0732">Signal</keyword>
<organism evidence="2 3">
    <name type="scientific">Streptosporangium longisporum</name>
    <dbReference type="NCBI Taxonomy" id="46187"/>
    <lineage>
        <taxon>Bacteria</taxon>
        <taxon>Bacillati</taxon>
        <taxon>Actinomycetota</taxon>
        <taxon>Actinomycetes</taxon>
        <taxon>Streptosporangiales</taxon>
        <taxon>Streptosporangiaceae</taxon>
        <taxon>Streptosporangium</taxon>
    </lineage>
</organism>
<feature type="chain" id="PRO_5046570699" evidence="1">
    <location>
        <begin position="28"/>
        <end position="173"/>
    </location>
</feature>
<dbReference type="Proteomes" id="UP001499930">
    <property type="component" value="Unassembled WGS sequence"/>
</dbReference>
<sequence>MQVIRPTVAVLAVSAALAMAIPTGAVAAAQAPATTAATAPGTFGPYGYGGVRLGMTAAQAKATGKVVLKERGYCSRWTYKAHRGTRDTGGVFISRKRGVAVIFASAGVRTPRGIGLGSTLRQIKKAYPNAKGRLNGYYAAVPGNPKAYYYFGVDGRDRLREFGLGLKTQDCVS</sequence>
<dbReference type="RefSeq" id="WP_344906836.1">
    <property type="nucleotide sequence ID" value="NZ_BAAAWD010000029.1"/>
</dbReference>
<dbReference type="EMBL" id="BAAAWD010000029">
    <property type="protein sequence ID" value="GAA3039142.1"/>
    <property type="molecule type" value="Genomic_DNA"/>
</dbReference>
<comment type="caution">
    <text evidence="2">The sequence shown here is derived from an EMBL/GenBank/DDBJ whole genome shotgun (WGS) entry which is preliminary data.</text>
</comment>
<evidence type="ECO:0000313" key="3">
    <source>
        <dbReference type="Proteomes" id="UP001499930"/>
    </source>
</evidence>
<name>A0ABP6LH60_9ACTN</name>
<protein>
    <submittedName>
        <fullName evidence="2">Uncharacterized protein</fullName>
    </submittedName>
</protein>
<keyword evidence="3" id="KW-1185">Reference proteome</keyword>
<feature type="signal peptide" evidence="1">
    <location>
        <begin position="1"/>
        <end position="27"/>
    </location>
</feature>
<reference evidence="3" key="1">
    <citation type="journal article" date="2019" name="Int. J. Syst. Evol. Microbiol.">
        <title>The Global Catalogue of Microorganisms (GCM) 10K type strain sequencing project: providing services to taxonomists for standard genome sequencing and annotation.</title>
        <authorList>
            <consortium name="The Broad Institute Genomics Platform"/>
            <consortium name="The Broad Institute Genome Sequencing Center for Infectious Disease"/>
            <person name="Wu L."/>
            <person name="Ma J."/>
        </authorList>
    </citation>
    <scope>NUCLEOTIDE SEQUENCE [LARGE SCALE GENOMIC DNA]</scope>
    <source>
        <strain evidence="3">JCM 3106</strain>
    </source>
</reference>